<evidence type="ECO:0000259" key="3">
    <source>
        <dbReference type="Pfam" id="PF13559"/>
    </source>
</evidence>
<accession>A0A2X4UU67</accession>
<feature type="compositionally biased region" description="Basic and acidic residues" evidence="1">
    <location>
        <begin position="324"/>
        <end position="341"/>
    </location>
</feature>
<keyword evidence="2" id="KW-1133">Transmembrane helix</keyword>
<dbReference type="EMBL" id="LS483470">
    <property type="protein sequence ID" value="SQI43397.1"/>
    <property type="molecule type" value="Genomic_DNA"/>
</dbReference>
<dbReference type="Pfam" id="PF13559">
    <property type="entry name" value="DUF4129"/>
    <property type="match status" value="1"/>
</dbReference>
<feature type="transmembrane region" description="Helical" evidence="2">
    <location>
        <begin position="254"/>
        <end position="274"/>
    </location>
</feature>
<dbReference type="KEGG" id="lri:NCTC12151_03023"/>
<reference evidence="4 5" key="1">
    <citation type="submission" date="2018-06" db="EMBL/GenBank/DDBJ databases">
        <authorList>
            <consortium name="Pathogen Informatics"/>
            <person name="Doyle S."/>
        </authorList>
    </citation>
    <scope>NUCLEOTIDE SEQUENCE [LARGE SCALE GENOMIC DNA]</scope>
    <source>
        <strain evidence="4 5">NCTC12151</strain>
    </source>
</reference>
<feature type="transmembrane region" description="Helical" evidence="2">
    <location>
        <begin position="149"/>
        <end position="178"/>
    </location>
</feature>
<evidence type="ECO:0000256" key="1">
    <source>
        <dbReference type="SAM" id="MobiDB-lite"/>
    </source>
</evidence>
<feature type="transmembrane region" description="Helical" evidence="2">
    <location>
        <begin position="57"/>
        <end position="73"/>
    </location>
</feature>
<proteinExistence type="predicted"/>
<evidence type="ECO:0000313" key="5">
    <source>
        <dbReference type="Proteomes" id="UP000249005"/>
    </source>
</evidence>
<dbReference type="AlphaFoldDB" id="A0A2X4UU67"/>
<feature type="region of interest" description="Disordered" evidence="1">
    <location>
        <begin position="306"/>
        <end position="346"/>
    </location>
</feature>
<gene>
    <name evidence="4" type="ORF">NCTC12151_03023</name>
</gene>
<dbReference type="InterPro" id="IPR025403">
    <property type="entry name" value="TgpA-like_C"/>
</dbReference>
<evidence type="ECO:0000256" key="2">
    <source>
        <dbReference type="SAM" id="Phobius"/>
    </source>
</evidence>
<feature type="transmembrane region" description="Helical" evidence="2">
    <location>
        <begin position="33"/>
        <end position="51"/>
    </location>
</feature>
<sequence length="509" mass="57531">MQLEKLAISLRPRHPNEAIDLGIRMAMHWSKSLYSAWFCLALPTIIILFALGRWMGIGYWGISVAIWWIKPLWDRMGVFVMARTVFGEEPTLRQCIKAIPTLLMKTKLLRALTWARFTPYRSLTLPVDVLEGVKGPVARTRRRAVSSYIGFNAMVLTFAGVIIETMFPFCIMALLAMLSVDGNAIAPDMSMDILSYLRNDFSLSDLTIYVLGMLIWEPIYVAAGFSLYLKRRSDIEAWDLELQFRNIEKKHSKMPSALFGLTLAVITSVGLFGYSDSAFAANTTDSARQQNIDLAPQTLKDILQQPEYGGKTTKKTPKLPEFSSAEKKKPKTEKITPKKDYSTSTSPGFAGISQSLLWILLALVVAALVYVIIVRLPIMRGRQDVDYQPPIQIAGLDIQPESLPQNLADAALRLIREGNLRAALSLLFRGSLSVLAHRDRIAFRSSDTEQDCIRRVKRSDNPSGTFFIQLTRLWLALAYAHRAPDVTELERLCREWPTHYDHQSQWEAN</sequence>
<feature type="domain" description="Protein-glutamine gamma-glutamyltransferase-like C-terminal" evidence="3">
    <location>
        <begin position="428"/>
        <end position="496"/>
    </location>
</feature>
<name>A0A2X4UU67_9GAMM</name>
<keyword evidence="2" id="KW-0472">Membrane</keyword>
<feature type="transmembrane region" description="Helical" evidence="2">
    <location>
        <begin position="355"/>
        <end position="373"/>
    </location>
</feature>
<keyword evidence="2" id="KW-0812">Transmembrane</keyword>
<dbReference type="OrthoDB" id="183980at2"/>
<dbReference type="Proteomes" id="UP000249005">
    <property type="component" value="Chromosome 1"/>
</dbReference>
<protein>
    <recommendedName>
        <fullName evidence="3">Protein-glutamine gamma-glutamyltransferase-like C-terminal domain-containing protein</fullName>
    </recommendedName>
</protein>
<organism evidence="4 5">
    <name type="scientific">Leminorella richardii</name>
    <dbReference type="NCBI Taxonomy" id="158841"/>
    <lineage>
        <taxon>Bacteria</taxon>
        <taxon>Pseudomonadati</taxon>
        <taxon>Pseudomonadota</taxon>
        <taxon>Gammaproteobacteria</taxon>
        <taxon>Enterobacterales</taxon>
        <taxon>Budviciaceae</taxon>
        <taxon>Leminorella</taxon>
    </lineage>
</organism>
<keyword evidence="5" id="KW-1185">Reference proteome</keyword>
<evidence type="ECO:0000313" key="4">
    <source>
        <dbReference type="EMBL" id="SQI43397.1"/>
    </source>
</evidence>
<feature type="transmembrane region" description="Helical" evidence="2">
    <location>
        <begin position="206"/>
        <end position="229"/>
    </location>
</feature>
<dbReference type="RefSeq" id="WP_111741378.1">
    <property type="nucleotide sequence ID" value="NZ_LR698987.1"/>
</dbReference>